<evidence type="ECO:0000256" key="3">
    <source>
        <dbReference type="ARBA" id="ARBA00022543"/>
    </source>
</evidence>
<comment type="caution">
    <text evidence="12">The sequence shown here is derived from an EMBL/GenBank/DDBJ whole genome shotgun (WGS) entry which is preliminary data.</text>
</comment>
<evidence type="ECO:0000256" key="5">
    <source>
        <dbReference type="ARBA" id="ARBA00022692"/>
    </source>
</evidence>
<dbReference type="OrthoDB" id="330248at2157"/>
<keyword evidence="13" id="KW-1185">Reference proteome</keyword>
<comment type="subcellular location">
    <subcellularLocation>
        <location evidence="1">Membrane</location>
        <topology evidence="1">Multi-pass membrane protein</topology>
    </subcellularLocation>
</comment>
<dbReference type="PANTHER" id="PTHR28286">
    <property type="match status" value="1"/>
</dbReference>
<dbReference type="CDD" id="cd15029">
    <property type="entry name" value="7tm_SRI_SRII"/>
    <property type="match status" value="1"/>
</dbReference>
<keyword evidence="9 11" id="KW-0472">Membrane</keyword>
<dbReference type="PANTHER" id="PTHR28286:SF2">
    <property type="entry name" value="BACTERIORHODOPSIN _OPSIN, NOPA (EUROFUNG)"/>
    <property type="match status" value="1"/>
</dbReference>
<feature type="transmembrane region" description="Helical" evidence="11">
    <location>
        <begin position="123"/>
        <end position="147"/>
    </location>
</feature>
<keyword evidence="3" id="KW-0600">Photoreceptor protein</keyword>
<keyword evidence="5 11" id="KW-0812">Transmembrane</keyword>
<gene>
    <name evidence="12" type="ORF">GRX03_11220</name>
</gene>
<protein>
    <submittedName>
        <fullName evidence="12">Bacteriorhodopsin</fullName>
    </submittedName>
</protein>
<evidence type="ECO:0000256" key="10">
    <source>
        <dbReference type="ARBA" id="ARBA00023170"/>
    </source>
</evidence>
<feature type="transmembrane region" description="Helical" evidence="11">
    <location>
        <begin position="99"/>
        <end position="117"/>
    </location>
</feature>
<dbReference type="InterPro" id="IPR001425">
    <property type="entry name" value="Arc/bac/fun_rhodopsins"/>
</dbReference>
<dbReference type="SUPFAM" id="SSF81321">
    <property type="entry name" value="Family A G protein-coupled receptor-like"/>
    <property type="match status" value="1"/>
</dbReference>
<dbReference type="RefSeq" id="WP_159764301.1">
    <property type="nucleotide sequence ID" value="NZ_WUUT01000004.1"/>
</dbReference>
<feature type="transmembrane region" description="Helical" evidence="11">
    <location>
        <begin position="186"/>
        <end position="205"/>
    </location>
</feature>
<evidence type="ECO:0000256" key="8">
    <source>
        <dbReference type="ARBA" id="ARBA00022991"/>
    </source>
</evidence>
<keyword evidence="7 11" id="KW-1133">Transmembrane helix</keyword>
<proteinExistence type="inferred from homology"/>
<dbReference type="Pfam" id="PF01036">
    <property type="entry name" value="Bac_rhodopsin"/>
    <property type="match status" value="1"/>
</dbReference>
<sequence length="246" mass="26496">MSTAITVSYSISAVGLLVGVGIVFALMRSDRVDAERGKFAWLFIIPGFAALSYILMAAEIGVITVNGNEVYLFRYIDWVVTTPLLVGYAGYVAGAPRKWVLGVAAADAMMIIIGLGATLSTGIATWVGFGVSAGVHLVLLAILYLVFPMFAREHRERYRLFKILQNHVGLLWIAYPVIWITSPAGLGYVSAVGTAMIIAYLDLVAKTPYVYFVWTERASFAVDPVDADDAGTEETIDADDVAAAAD</sequence>
<keyword evidence="10" id="KW-0675">Receptor</keyword>
<feature type="transmembrane region" description="Helical" evidence="11">
    <location>
        <begin position="159"/>
        <end position="180"/>
    </location>
</feature>
<dbReference type="GO" id="GO:0016020">
    <property type="term" value="C:membrane"/>
    <property type="evidence" value="ECO:0007669"/>
    <property type="project" value="UniProtKB-SubCell"/>
</dbReference>
<feature type="transmembrane region" description="Helical" evidence="11">
    <location>
        <begin position="75"/>
        <end position="92"/>
    </location>
</feature>
<dbReference type="GO" id="GO:0007602">
    <property type="term" value="P:phototransduction"/>
    <property type="evidence" value="ECO:0007669"/>
    <property type="project" value="UniProtKB-KW"/>
</dbReference>
<evidence type="ECO:0000256" key="6">
    <source>
        <dbReference type="ARBA" id="ARBA00022925"/>
    </source>
</evidence>
<dbReference type="InterPro" id="IPR018229">
    <property type="entry name" value="Rhodopsin_retinal_BS"/>
</dbReference>
<dbReference type="GO" id="GO:0009881">
    <property type="term" value="F:photoreceptor activity"/>
    <property type="evidence" value="ECO:0007669"/>
    <property type="project" value="UniProtKB-KW"/>
</dbReference>
<keyword evidence="6" id="KW-0681">Retinal protein</keyword>
<dbReference type="GO" id="GO:0005216">
    <property type="term" value="F:monoatomic ion channel activity"/>
    <property type="evidence" value="ECO:0007669"/>
    <property type="project" value="InterPro"/>
</dbReference>
<feature type="transmembrane region" description="Helical" evidence="11">
    <location>
        <begin position="39"/>
        <end position="63"/>
    </location>
</feature>
<evidence type="ECO:0000313" key="12">
    <source>
        <dbReference type="EMBL" id="MXR52168.1"/>
    </source>
</evidence>
<evidence type="ECO:0000256" key="11">
    <source>
        <dbReference type="SAM" id="Phobius"/>
    </source>
</evidence>
<feature type="transmembrane region" description="Helical" evidence="11">
    <location>
        <begin position="6"/>
        <end position="27"/>
    </location>
</feature>
<dbReference type="PRINTS" id="PR00251">
    <property type="entry name" value="BACTRLOPSIN"/>
</dbReference>
<evidence type="ECO:0000256" key="7">
    <source>
        <dbReference type="ARBA" id="ARBA00022989"/>
    </source>
</evidence>
<dbReference type="PROSITE" id="PS00950">
    <property type="entry name" value="BACTERIAL_OPSIN_1"/>
    <property type="match status" value="1"/>
</dbReference>
<evidence type="ECO:0000256" key="4">
    <source>
        <dbReference type="ARBA" id="ARBA00022606"/>
    </source>
</evidence>
<reference evidence="12 13" key="1">
    <citation type="submission" date="2019-12" db="EMBL/GenBank/DDBJ databases">
        <title>Isolation and characterization of three novel carbon monoxide-oxidizing members of Halobacteria from salione crusts and soils.</title>
        <authorList>
            <person name="Myers M.R."/>
            <person name="King G.M."/>
        </authorList>
    </citation>
    <scope>NUCLEOTIDE SEQUENCE [LARGE SCALE GENOMIC DNA]</scope>
    <source>
        <strain evidence="12 13">WSH3</strain>
    </source>
</reference>
<evidence type="ECO:0000256" key="2">
    <source>
        <dbReference type="ARBA" id="ARBA00008130"/>
    </source>
</evidence>
<evidence type="ECO:0000313" key="13">
    <source>
        <dbReference type="Proteomes" id="UP000466535"/>
    </source>
</evidence>
<dbReference type="PROSITE" id="PS00327">
    <property type="entry name" value="BACTERIAL_OPSIN_RET"/>
    <property type="match status" value="1"/>
</dbReference>
<keyword evidence="8" id="KW-0157">Chromophore</keyword>
<organism evidence="12 13">
    <name type="scientific">Halovenus carboxidivorans</name>
    <dbReference type="NCBI Taxonomy" id="2692199"/>
    <lineage>
        <taxon>Archaea</taxon>
        <taxon>Methanobacteriati</taxon>
        <taxon>Methanobacteriota</taxon>
        <taxon>Stenosarchaea group</taxon>
        <taxon>Halobacteria</taxon>
        <taxon>Halobacteriales</taxon>
        <taxon>Haloarculaceae</taxon>
        <taxon>Halovenus</taxon>
    </lineage>
</organism>
<evidence type="ECO:0000256" key="9">
    <source>
        <dbReference type="ARBA" id="ARBA00023136"/>
    </source>
</evidence>
<name>A0A6B0T1T8_9EURY</name>
<dbReference type="Gene3D" id="1.20.1070.10">
    <property type="entry name" value="Rhodopsin 7-helix transmembrane proteins"/>
    <property type="match status" value="1"/>
</dbReference>
<dbReference type="Proteomes" id="UP000466535">
    <property type="component" value="Unassembled WGS sequence"/>
</dbReference>
<dbReference type="AlphaFoldDB" id="A0A6B0T1T8"/>
<dbReference type="SMART" id="SM01021">
    <property type="entry name" value="Bac_rhodopsin"/>
    <property type="match status" value="1"/>
</dbReference>
<dbReference type="EMBL" id="WUUT01000004">
    <property type="protein sequence ID" value="MXR52168.1"/>
    <property type="molecule type" value="Genomic_DNA"/>
</dbReference>
<keyword evidence="4" id="KW-0716">Sensory transduction</keyword>
<comment type="similarity">
    <text evidence="2">Belongs to the archaeal/bacterial/fungal opsin family.</text>
</comment>
<evidence type="ECO:0000256" key="1">
    <source>
        <dbReference type="ARBA" id="ARBA00004141"/>
    </source>
</evidence>
<accession>A0A6B0T1T8</accession>